<dbReference type="Pfam" id="PF14383">
    <property type="entry name" value="VARLMGL"/>
    <property type="match status" value="1"/>
</dbReference>
<organism evidence="3 4">
    <name type="scientific">Hibiscus sabdariffa</name>
    <name type="common">roselle</name>
    <dbReference type="NCBI Taxonomy" id="183260"/>
    <lineage>
        <taxon>Eukaryota</taxon>
        <taxon>Viridiplantae</taxon>
        <taxon>Streptophyta</taxon>
        <taxon>Embryophyta</taxon>
        <taxon>Tracheophyta</taxon>
        <taxon>Spermatophyta</taxon>
        <taxon>Magnoliopsida</taxon>
        <taxon>eudicotyledons</taxon>
        <taxon>Gunneridae</taxon>
        <taxon>Pentapetalae</taxon>
        <taxon>rosids</taxon>
        <taxon>malvids</taxon>
        <taxon>Malvales</taxon>
        <taxon>Malvaceae</taxon>
        <taxon>Malvoideae</taxon>
        <taxon>Hibiscus</taxon>
    </lineage>
</organism>
<name>A0ABR2BYH3_9ROSI</name>
<feature type="compositionally biased region" description="Basic and acidic residues" evidence="1">
    <location>
        <begin position="170"/>
        <end position="198"/>
    </location>
</feature>
<evidence type="ECO:0000313" key="4">
    <source>
        <dbReference type="Proteomes" id="UP001472677"/>
    </source>
</evidence>
<evidence type="ECO:0000259" key="2">
    <source>
        <dbReference type="Pfam" id="PF14383"/>
    </source>
</evidence>
<dbReference type="PANTHER" id="PTHR35499:SF4">
    <property type="entry name" value="ALC-INTERACTING PROTEIN 1"/>
    <property type="match status" value="1"/>
</dbReference>
<accession>A0ABR2BYH3</accession>
<feature type="compositionally biased region" description="Basic residues" evidence="1">
    <location>
        <begin position="214"/>
        <end position="223"/>
    </location>
</feature>
<protein>
    <recommendedName>
        <fullName evidence="2">DUF3741 domain-containing protein</fullName>
    </recommendedName>
</protein>
<dbReference type="InterPro" id="IPR032795">
    <property type="entry name" value="DUF3741-assoc"/>
</dbReference>
<feature type="region of interest" description="Disordered" evidence="1">
    <location>
        <begin position="148"/>
        <end position="268"/>
    </location>
</feature>
<evidence type="ECO:0000313" key="3">
    <source>
        <dbReference type="EMBL" id="KAK8512174.1"/>
    </source>
</evidence>
<dbReference type="Proteomes" id="UP001472677">
    <property type="component" value="Unassembled WGS sequence"/>
</dbReference>
<feature type="compositionally biased region" description="Basic and acidic residues" evidence="1">
    <location>
        <begin position="240"/>
        <end position="252"/>
    </location>
</feature>
<evidence type="ECO:0000256" key="1">
    <source>
        <dbReference type="SAM" id="MobiDB-lite"/>
    </source>
</evidence>
<reference evidence="3 4" key="1">
    <citation type="journal article" date="2024" name="G3 (Bethesda)">
        <title>Genome assembly of Hibiscus sabdariffa L. provides insights into metabolisms of medicinal natural products.</title>
        <authorList>
            <person name="Kim T."/>
        </authorList>
    </citation>
    <scope>NUCLEOTIDE SEQUENCE [LARGE SCALE GENOMIC DNA]</scope>
    <source>
        <strain evidence="3">TK-2024</strain>
        <tissue evidence="3">Old leaves</tissue>
    </source>
</reference>
<dbReference type="PANTHER" id="PTHR35499">
    <property type="entry name" value="OS05G0128300 PROTEIN"/>
    <property type="match status" value="1"/>
</dbReference>
<dbReference type="EMBL" id="JBBPBM010000074">
    <property type="protein sequence ID" value="KAK8512174.1"/>
    <property type="molecule type" value="Genomic_DNA"/>
</dbReference>
<comment type="caution">
    <text evidence="3">The sequence shown here is derived from an EMBL/GenBank/DDBJ whole genome shotgun (WGS) entry which is preliminary data.</text>
</comment>
<feature type="domain" description="DUF3741" evidence="2">
    <location>
        <begin position="56"/>
        <end position="72"/>
    </location>
</feature>
<sequence length="347" mass="39257">MSNTERCSSGCFSSLLRRILCSGTPQTHPSDQVVGLKLNTRDEVAEVQVPASESGPGVVARLMGLDSLPENTNWLHKAKIPGPVTRSRSVNFMDYMLEFDLTQAKHRRVKTSSSFREVPHGPQLFQHNQKQEFLLVYLDNEVKSNETVGFKPRKSEKGNGSGTKQATQKDNVREKVACKKQIREKNNKISKLKNEPRARGVSGKHSKEVPVVTSKKKKNQRPVKKIDFSEHPFSVQHANDGIREDSRSLELKSKKKCTSKSVKQDSPTTDINARIPVAESTDMEETEHYTELIDKLSKLTEEDTKFANWKTKQVFTFEEICAEFGEQILKVMLHQVADELCLISNDM</sequence>
<gene>
    <name evidence="3" type="ORF">V6N12_031901</name>
</gene>
<keyword evidence="4" id="KW-1185">Reference proteome</keyword>
<proteinExistence type="predicted"/>